<feature type="domain" description="Peptidase S1" evidence="9">
    <location>
        <begin position="26"/>
        <end position="281"/>
    </location>
</feature>
<dbReference type="InterPro" id="IPR018114">
    <property type="entry name" value="TRYPSIN_HIS"/>
</dbReference>
<dbReference type="InterPro" id="IPR009003">
    <property type="entry name" value="Peptidase_S1_PA"/>
</dbReference>
<keyword evidence="11" id="KW-1185">Reference proteome</keyword>
<dbReference type="EnsemblMetazoa" id="ASTEI06602-RA">
    <property type="protein sequence ID" value="ASTEI06602-PA"/>
    <property type="gene ID" value="ASTEI06602"/>
</dbReference>
<keyword evidence="2" id="KW-0964">Secreted</keyword>
<protein>
    <recommendedName>
        <fullName evidence="9">Peptidase S1 domain-containing protein</fullName>
    </recommendedName>
</protein>
<evidence type="ECO:0000313" key="11">
    <source>
        <dbReference type="Proteomes" id="UP000076408"/>
    </source>
</evidence>
<dbReference type="VEuPathDB" id="VectorBase:ASTEI20_038339"/>
<feature type="domain" description="Peptidase S1" evidence="9">
    <location>
        <begin position="1164"/>
        <end position="1437"/>
    </location>
</feature>
<dbReference type="PROSITE" id="PS00134">
    <property type="entry name" value="TRYPSIN_HIS"/>
    <property type="match status" value="1"/>
</dbReference>
<dbReference type="InterPro" id="IPR043504">
    <property type="entry name" value="Peptidase_S1_PA_chymotrypsin"/>
</dbReference>
<dbReference type="SUPFAM" id="SSF50494">
    <property type="entry name" value="Trypsin-like serine proteases"/>
    <property type="match status" value="5"/>
</dbReference>
<keyword evidence="3" id="KW-0399">Innate immunity</keyword>
<sequence length="1437" mass="161278">MLEWKFGEAECGLRLVNLRPYEKDVIIGETASHNIVSPARRHIEPRYTHAMVEIHFTGYFSNLDDCSGLVIDEYTVLTLAQCTTKHGKRATYVMYLNNERNTVVKHYNHPGYREGQLYNDIGLLKVRMRFTFFGFFVPQCIWHGEAIPAGKVELTGKGRRDLNYFSLHDDSVNVFEPQSLELTPRADVLSPANCTYPEEYSNNLPRGLAEEHLCFGSEPYLVPKTCTQTFGGPIGGLVKKFNRPFRYAYALNLAGVDCGFGRPALGVRLASHVDWLKSILLPGFEKDSGSVHFLNSDLEENDICRYVDGTDGLCVDAARCPRVRYDFSVNRQVVFCSSSSVVCCPYENMVNETTVAGRELDECEDRYKEERARSSEILYGPGPLRDDFPHLAEIGWQPNGEQKISWNCRGTIIASRAILTSAKCVQQQASSPSLVRLGMNDTAPVMDVEDTIIHPEYTRAAGKNDIAVIKLKLSVEKRSPSKYPACIWTNQTHTPFEMIQLVINGTADDYAASTAKYSTDCEDSEERLASSQLCVDVHPANTVVSEGDPMFWPKTLADGTLVQYLVGTMSRTVDNDRSVKIHHRMSSYVGWIKNCFFRHFKYGKNSIVKPASGQPTYLREFAHMAAIGWTQTGGSITWNCGGSLIWENYILTAAHCAEDAQNNKPDVARFADINLYNDTDDQYAQQIRIVEIIRHPEHKFRARYHDIALMRLEHGVKVHDTVAPACLWTDDEIRFKTFEATGWGDTGFGAEKTPNLLKVSLAPVDKERCTEHYLNLRGLRAGLHANQLCAGDAQMDTCPGDSGGPLQVKLLHNTRITPFLVGVTSFGTACGLSVPGVYTRVAPYVPWIRTVLNDRGENATEWKFQPQACALRYAEYREYEPRILLHKSNLEESVDLSEAHLFDEASMQLVSIHWNRTEEQQECFGVIIDESTVVTLARCAMKNGTPPFYVRYLGNETSVVSQSYKHPDWTEGSLHADVGLLKLKDPLQFSEYFTPACIWERADLPDSEFEVSGRGLLELNTIHVREKDLETSASLNRTIDVLGVVKVHNATNCSHITDLTPAEQFCFGADPFLVPGTCGQSAGGPIQREIMRSSRSLMYVFALNLLGRDCGFGEPAVALRLATHMPWMESVLLPQTDEEEDRPAQFIFLNNDLEEGDSCTVDSRVSGVCTSAINCPWMLHRFRQNQPVRFCQSGSVLCCPREHIRNETDAEWREIDACASEPIDEEEGFDPNRHIVIIAWTVGEEEQGCIGTMITSRTYVTAASCLEGPVEPMYIRVELRQLPMVIYMVVQNITVHPEYDSATKRHNIALVSTIKRTEEFLGKVPVCLWSNATHTPFYLGQVGLSDNNDPTTSTAYTKFNTDCERSFGRTLASEELCLNVEYPEDVFVVDEGTPAFWTRQGSTHYLVGIASHSAPNDSGVFMHTRIAPYVSWIKSVL</sequence>
<dbReference type="Pfam" id="PF00089">
    <property type="entry name" value="Trypsin"/>
    <property type="match status" value="5"/>
</dbReference>
<dbReference type="GO" id="GO:0005576">
    <property type="term" value="C:extracellular region"/>
    <property type="evidence" value="ECO:0007669"/>
    <property type="project" value="UniProtKB-SubCell"/>
</dbReference>
<dbReference type="VEuPathDB" id="VectorBase:ASTEI06602"/>
<keyword evidence="7" id="KW-0325">Glycoprotein</keyword>
<dbReference type="PANTHER" id="PTHR24260">
    <property type="match status" value="1"/>
</dbReference>
<reference evidence="10" key="2">
    <citation type="submission" date="2020-05" db="UniProtKB">
        <authorList>
            <consortium name="EnsemblMetazoa"/>
        </authorList>
    </citation>
    <scope>IDENTIFICATION</scope>
    <source>
        <strain evidence="10">Indian</strain>
    </source>
</reference>
<dbReference type="FunFam" id="2.40.10.10:FF:000028">
    <property type="entry name" value="Serine protease easter"/>
    <property type="match status" value="1"/>
</dbReference>
<dbReference type="CDD" id="cd00190">
    <property type="entry name" value="Tryp_SPc"/>
    <property type="match status" value="1"/>
</dbReference>
<dbReference type="Proteomes" id="UP000076408">
    <property type="component" value="Unassembled WGS sequence"/>
</dbReference>
<evidence type="ECO:0000256" key="8">
    <source>
        <dbReference type="ARBA" id="ARBA00024195"/>
    </source>
</evidence>
<dbReference type="InterPro" id="IPR001254">
    <property type="entry name" value="Trypsin_dom"/>
</dbReference>
<evidence type="ECO:0000256" key="7">
    <source>
        <dbReference type="ARBA" id="ARBA00023180"/>
    </source>
</evidence>
<evidence type="ECO:0000256" key="2">
    <source>
        <dbReference type="ARBA" id="ARBA00022525"/>
    </source>
</evidence>
<dbReference type="SMART" id="SM00020">
    <property type="entry name" value="Tryp_SPc"/>
    <property type="match status" value="1"/>
</dbReference>
<keyword evidence="5" id="KW-0391">Immunity</keyword>
<comment type="subcellular location">
    <subcellularLocation>
        <location evidence="1">Secreted</location>
    </subcellularLocation>
</comment>
<comment type="similarity">
    <text evidence="8">Belongs to the peptidase S1 family. CLIP subfamily.</text>
</comment>
<dbReference type="PANTHER" id="PTHR24260:SF147">
    <property type="entry name" value="EG:BACR7A4.3 PROTEIN-RELATED"/>
    <property type="match status" value="1"/>
</dbReference>
<feature type="domain" description="Peptidase S1" evidence="9">
    <location>
        <begin position="377"/>
        <end position="597"/>
    </location>
</feature>
<feature type="domain" description="Peptidase S1" evidence="9">
    <location>
        <begin position="909"/>
        <end position="1133"/>
    </location>
</feature>
<dbReference type="PRINTS" id="PR00722">
    <property type="entry name" value="CHYMOTRYPSIN"/>
</dbReference>
<evidence type="ECO:0000256" key="1">
    <source>
        <dbReference type="ARBA" id="ARBA00004613"/>
    </source>
</evidence>
<evidence type="ECO:0000313" key="10">
    <source>
        <dbReference type="EnsemblMetazoa" id="ASTEI06602-PA"/>
    </source>
</evidence>
<keyword evidence="6" id="KW-1015">Disulfide bond</keyword>
<dbReference type="Gene3D" id="2.40.10.10">
    <property type="entry name" value="Trypsin-like serine proteases"/>
    <property type="match status" value="5"/>
</dbReference>
<reference evidence="11" key="1">
    <citation type="journal article" date="2014" name="Genome Biol.">
        <title>Genome analysis of a major urban malaria vector mosquito, Anopheles stephensi.</title>
        <authorList>
            <person name="Jiang X."/>
            <person name="Peery A."/>
            <person name="Hall A.B."/>
            <person name="Sharma A."/>
            <person name="Chen X.G."/>
            <person name="Waterhouse R.M."/>
            <person name="Komissarov A."/>
            <person name="Riehle M.M."/>
            <person name="Shouche Y."/>
            <person name="Sharakhova M.V."/>
            <person name="Lawson D."/>
            <person name="Pakpour N."/>
            <person name="Arensburger P."/>
            <person name="Davidson V.L."/>
            <person name="Eiglmeier K."/>
            <person name="Emrich S."/>
            <person name="George P."/>
            <person name="Kennedy R.C."/>
            <person name="Mane S.P."/>
            <person name="Maslen G."/>
            <person name="Oringanje C."/>
            <person name="Qi Y."/>
            <person name="Settlage R."/>
            <person name="Tojo M."/>
            <person name="Tubio J.M."/>
            <person name="Unger M.F."/>
            <person name="Wang B."/>
            <person name="Vernick K.D."/>
            <person name="Ribeiro J.M."/>
            <person name="James A.A."/>
            <person name="Michel K."/>
            <person name="Riehle M.A."/>
            <person name="Luckhart S."/>
            <person name="Sharakhov I.V."/>
            <person name="Tu Z."/>
        </authorList>
    </citation>
    <scope>NUCLEOTIDE SEQUENCE [LARGE SCALE GENOMIC DNA]</scope>
    <source>
        <strain evidence="11">Indian</strain>
    </source>
</reference>
<organism evidence="10 11">
    <name type="scientific">Anopheles stephensi</name>
    <name type="common">Indo-Pakistan malaria mosquito</name>
    <dbReference type="NCBI Taxonomy" id="30069"/>
    <lineage>
        <taxon>Eukaryota</taxon>
        <taxon>Metazoa</taxon>
        <taxon>Ecdysozoa</taxon>
        <taxon>Arthropoda</taxon>
        <taxon>Hexapoda</taxon>
        <taxon>Insecta</taxon>
        <taxon>Pterygota</taxon>
        <taxon>Neoptera</taxon>
        <taxon>Endopterygota</taxon>
        <taxon>Diptera</taxon>
        <taxon>Nematocera</taxon>
        <taxon>Culicoidea</taxon>
        <taxon>Culicidae</taxon>
        <taxon>Anophelinae</taxon>
        <taxon>Anopheles</taxon>
    </lineage>
</organism>
<dbReference type="STRING" id="30069.A0A182YDR6"/>
<keyword evidence="4" id="KW-0732">Signal</keyword>
<evidence type="ECO:0000256" key="4">
    <source>
        <dbReference type="ARBA" id="ARBA00022729"/>
    </source>
</evidence>
<evidence type="ECO:0000256" key="5">
    <source>
        <dbReference type="ARBA" id="ARBA00022859"/>
    </source>
</evidence>
<dbReference type="VEuPathDB" id="VectorBase:ASTEI20_041547"/>
<dbReference type="InterPro" id="IPR001314">
    <property type="entry name" value="Peptidase_S1A"/>
</dbReference>
<dbReference type="InterPro" id="IPR033116">
    <property type="entry name" value="TRYPSIN_SER"/>
</dbReference>
<dbReference type="VEuPathDB" id="VectorBase:ASTE003553"/>
<evidence type="ECO:0000256" key="6">
    <source>
        <dbReference type="ARBA" id="ARBA00023157"/>
    </source>
</evidence>
<dbReference type="GO" id="GO:0045087">
    <property type="term" value="P:innate immune response"/>
    <property type="evidence" value="ECO:0007669"/>
    <property type="project" value="UniProtKB-KW"/>
</dbReference>
<proteinExistence type="inferred from homology"/>
<evidence type="ECO:0000256" key="3">
    <source>
        <dbReference type="ARBA" id="ARBA00022588"/>
    </source>
</evidence>
<dbReference type="InterPro" id="IPR051333">
    <property type="entry name" value="CLIP_Serine_Protease"/>
</dbReference>
<feature type="domain" description="Peptidase S1" evidence="9">
    <location>
        <begin position="610"/>
        <end position="853"/>
    </location>
</feature>
<dbReference type="OMA" id="CAGDAQM"/>
<dbReference type="PROSITE" id="PS50240">
    <property type="entry name" value="TRYPSIN_DOM"/>
    <property type="match status" value="5"/>
</dbReference>
<dbReference type="PROSITE" id="PS00135">
    <property type="entry name" value="TRYPSIN_SER"/>
    <property type="match status" value="1"/>
</dbReference>
<dbReference type="GO" id="GO:0004252">
    <property type="term" value="F:serine-type endopeptidase activity"/>
    <property type="evidence" value="ECO:0007669"/>
    <property type="project" value="InterPro"/>
</dbReference>
<name>A0A182YDR6_ANOST</name>
<accession>A0A182YDR6</accession>
<evidence type="ECO:0000259" key="9">
    <source>
        <dbReference type="PROSITE" id="PS50240"/>
    </source>
</evidence>
<dbReference type="GO" id="GO:0006508">
    <property type="term" value="P:proteolysis"/>
    <property type="evidence" value="ECO:0007669"/>
    <property type="project" value="InterPro"/>
</dbReference>